<organism evidence="1 2">
    <name type="scientific">Treponema bryantii</name>
    <dbReference type="NCBI Taxonomy" id="163"/>
    <lineage>
        <taxon>Bacteria</taxon>
        <taxon>Pseudomonadati</taxon>
        <taxon>Spirochaetota</taxon>
        <taxon>Spirochaetia</taxon>
        <taxon>Spirochaetales</taxon>
        <taxon>Treponemataceae</taxon>
        <taxon>Treponema</taxon>
    </lineage>
</organism>
<dbReference type="Proteomes" id="UP000182360">
    <property type="component" value="Unassembled WGS sequence"/>
</dbReference>
<evidence type="ECO:0008006" key="3">
    <source>
        <dbReference type="Google" id="ProtNLM"/>
    </source>
</evidence>
<protein>
    <recommendedName>
        <fullName evidence="3">GDYXXLXY domain-containing protein</fullName>
    </recommendedName>
</protein>
<dbReference type="OrthoDB" id="9829872at2"/>
<dbReference type="RefSeq" id="WP_074641154.1">
    <property type="nucleotide sequence ID" value="NZ_FOFU01000002.1"/>
</dbReference>
<name>A0A1H9CDA7_9SPIR</name>
<keyword evidence="2" id="KW-1185">Reference proteome</keyword>
<dbReference type="AlphaFoldDB" id="A0A1H9CDA7"/>
<gene>
    <name evidence="1" type="ORF">SAMN04487977_102137</name>
</gene>
<proteinExistence type="predicted"/>
<dbReference type="EMBL" id="FOFU01000002">
    <property type="protein sequence ID" value="SEP99176.1"/>
    <property type="molecule type" value="Genomic_DNA"/>
</dbReference>
<sequence>MNRKKIIALSILIVFQLSVIAVMFIKAAAVRSYAKKNDTIVRIRCTAYDPFHPLKGRYVQLNLNDDDIKDAENKTGFKLANIQKTADAYYLQEEYALIVDSMNNNDFNALEPVLELYIGKNGSIIQKELYVHHNGAELPIEQYIKDYAL</sequence>
<evidence type="ECO:0000313" key="1">
    <source>
        <dbReference type="EMBL" id="SEP99176.1"/>
    </source>
</evidence>
<reference evidence="1 2" key="1">
    <citation type="submission" date="2016-10" db="EMBL/GenBank/DDBJ databases">
        <authorList>
            <person name="de Groot N.N."/>
        </authorList>
    </citation>
    <scope>NUCLEOTIDE SEQUENCE [LARGE SCALE GENOMIC DNA]</scope>
    <source>
        <strain evidence="1 2">B25</strain>
    </source>
</reference>
<evidence type="ECO:0000313" key="2">
    <source>
        <dbReference type="Proteomes" id="UP000182360"/>
    </source>
</evidence>
<accession>A0A1H9CDA7</accession>